<accession>A0A6G9YRM2</accession>
<keyword evidence="2" id="KW-0805">Transcription regulation</keyword>
<dbReference type="Gene3D" id="3.40.190.10">
    <property type="entry name" value="Periplasmic binding protein-like II"/>
    <property type="match status" value="2"/>
</dbReference>
<dbReference type="Proteomes" id="UP000503540">
    <property type="component" value="Chromosome"/>
</dbReference>
<dbReference type="SUPFAM" id="SSF53850">
    <property type="entry name" value="Periplasmic binding protein-like II"/>
    <property type="match status" value="1"/>
</dbReference>
<dbReference type="InterPro" id="IPR036388">
    <property type="entry name" value="WH-like_DNA-bd_sf"/>
</dbReference>
<dbReference type="SUPFAM" id="SSF46785">
    <property type="entry name" value="Winged helix' DNA-binding domain"/>
    <property type="match status" value="1"/>
</dbReference>
<comment type="similarity">
    <text evidence="1">Belongs to the LysR transcriptional regulatory family.</text>
</comment>
<protein>
    <submittedName>
        <fullName evidence="6">LysR family transcriptional regulator</fullName>
    </submittedName>
</protein>
<evidence type="ECO:0000259" key="5">
    <source>
        <dbReference type="PROSITE" id="PS50931"/>
    </source>
</evidence>
<dbReference type="GO" id="GO:0000976">
    <property type="term" value="F:transcription cis-regulatory region binding"/>
    <property type="evidence" value="ECO:0007669"/>
    <property type="project" value="TreeGrafter"/>
</dbReference>
<evidence type="ECO:0000256" key="2">
    <source>
        <dbReference type="ARBA" id="ARBA00023015"/>
    </source>
</evidence>
<organism evidence="6 7">
    <name type="scientific">Nocardia arthritidis</name>
    <dbReference type="NCBI Taxonomy" id="228602"/>
    <lineage>
        <taxon>Bacteria</taxon>
        <taxon>Bacillati</taxon>
        <taxon>Actinomycetota</taxon>
        <taxon>Actinomycetes</taxon>
        <taxon>Mycobacteriales</taxon>
        <taxon>Nocardiaceae</taxon>
        <taxon>Nocardia</taxon>
    </lineage>
</organism>
<dbReference type="Pfam" id="PF00126">
    <property type="entry name" value="HTH_1"/>
    <property type="match status" value="1"/>
</dbReference>
<evidence type="ECO:0000313" key="7">
    <source>
        <dbReference type="Proteomes" id="UP000503540"/>
    </source>
</evidence>
<dbReference type="GO" id="GO:0003700">
    <property type="term" value="F:DNA-binding transcription factor activity"/>
    <property type="evidence" value="ECO:0007669"/>
    <property type="project" value="InterPro"/>
</dbReference>
<proteinExistence type="inferred from homology"/>
<evidence type="ECO:0000256" key="1">
    <source>
        <dbReference type="ARBA" id="ARBA00009437"/>
    </source>
</evidence>
<dbReference type="EMBL" id="CP046172">
    <property type="protein sequence ID" value="QIS15666.1"/>
    <property type="molecule type" value="Genomic_DNA"/>
</dbReference>
<evidence type="ECO:0000313" key="6">
    <source>
        <dbReference type="EMBL" id="QIS15666.1"/>
    </source>
</evidence>
<feature type="domain" description="HTH lysR-type" evidence="5">
    <location>
        <begin position="12"/>
        <end position="69"/>
    </location>
</feature>
<evidence type="ECO:0000256" key="3">
    <source>
        <dbReference type="ARBA" id="ARBA00023125"/>
    </source>
</evidence>
<dbReference type="PANTHER" id="PTHR30126:SF40">
    <property type="entry name" value="HTH-TYPE TRANSCRIPTIONAL REGULATOR GLTR"/>
    <property type="match status" value="1"/>
</dbReference>
<dbReference type="InterPro" id="IPR005119">
    <property type="entry name" value="LysR_subst-bd"/>
</dbReference>
<reference evidence="6 7" key="1">
    <citation type="journal article" date="2019" name="ACS Chem. Biol.">
        <title>Identification and Mobilization of a Cryptic Antibiotic Biosynthesis Gene Locus from a Human-Pathogenic Nocardia Isolate.</title>
        <authorList>
            <person name="Herisse M."/>
            <person name="Ishida K."/>
            <person name="Porter J.L."/>
            <person name="Howden B."/>
            <person name="Hertweck C."/>
            <person name="Stinear T.P."/>
            <person name="Pidot S.J."/>
        </authorList>
    </citation>
    <scope>NUCLEOTIDE SEQUENCE [LARGE SCALE GENOMIC DNA]</scope>
    <source>
        <strain evidence="6 7">AUSMDU00012717</strain>
    </source>
</reference>
<dbReference type="PANTHER" id="PTHR30126">
    <property type="entry name" value="HTH-TYPE TRANSCRIPTIONAL REGULATOR"/>
    <property type="match status" value="1"/>
</dbReference>
<dbReference type="CDD" id="cd05466">
    <property type="entry name" value="PBP2_LTTR_substrate"/>
    <property type="match status" value="1"/>
</dbReference>
<keyword evidence="4" id="KW-0804">Transcription</keyword>
<evidence type="ECO:0000256" key="4">
    <source>
        <dbReference type="ARBA" id="ARBA00023163"/>
    </source>
</evidence>
<keyword evidence="7" id="KW-1185">Reference proteome</keyword>
<dbReference type="PROSITE" id="PS50931">
    <property type="entry name" value="HTH_LYSR"/>
    <property type="match status" value="1"/>
</dbReference>
<dbReference type="Gene3D" id="1.10.10.10">
    <property type="entry name" value="Winged helix-like DNA-binding domain superfamily/Winged helix DNA-binding domain"/>
    <property type="match status" value="1"/>
</dbReference>
<keyword evidence="3" id="KW-0238">DNA-binding</keyword>
<dbReference type="InterPro" id="IPR036390">
    <property type="entry name" value="WH_DNA-bd_sf"/>
</dbReference>
<sequence length="330" mass="36292">MSEYSMSTTNAITLRQFDYFVNTVQLGSLSAAARKFGVTPSAMSQQLDALEGLLGRKLFDPQSRRSTLTKFGTEFFAQATDVVATVDRALTIGQTFSDGVMTIGTTPTIANKLLPPLIYRMRADRSTENIEVRSYTNIRELYSSLDNGALDIAVGPLGRSAARFVYSFGEEELVVACHHSQESKFDGSWDRLAEAPWIRCGSDSDLTGIIARESERAGVNIRYAVTAPDVTAALSMVEHGVGVALVPKMSLHGSSRLLSTVRLPRTIKRELIVHARDMSLHVEKFLEIITNSDVVRKFGAAGLLEIRRSVAFRVPRRNPVPARPVLQDAE</sequence>
<dbReference type="KEGG" id="nah:F5544_39225"/>
<dbReference type="InterPro" id="IPR000847">
    <property type="entry name" value="LysR_HTH_N"/>
</dbReference>
<gene>
    <name evidence="6" type="ORF">F5544_39225</name>
</gene>
<dbReference type="AlphaFoldDB" id="A0A6G9YRM2"/>
<name>A0A6G9YRM2_9NOCA</name>
<dbReference type="Pfam" id="PF03466">
    <property type="entry name" value="LysR_substrate"/>
    <property type="match status" value="1"/>
</dbReference>